<reference evidence="1 2" key="1">
    <citation type="submission" date="2021-04" db="EMBL/GenBank/DDBJ databases">
        <title>Whole genome sequence analysis of a thiophenic sulfur metabolizing bacteria.</title>
        <authorList>
            <person name="Akhtar N."/>
            <person name="Akram J."/>
            <person name="Aslam A."/>
        </authorList>
    </citation>
    <scope>NUCLEOTIDE SEQUENCE [LARGE SCALE GENOMIC DNA]</scope>
    <source>
        <strain evidence="1 2">3OW</strain>
    </source>
</reference>
<dbReference type="Pfam" id="PF10899">
    <property type="entry name" value="AbiGi"/>
    <property type="match status" value="1"/>
</dbReference>
<comment type="caution">
    <text evidence="1">The sequence shown here is derived from an EMBL/GenBank/DDBJ whole genome shotgun (WGS) entry which is preliminary data.</text>
</comment>
<evidence type="ECO:0000313" key="1">
    <source>
        <dbReference type="EMBL" id="MBS4103899.1"/>
    </source>
</evidence>
<accession>A0ABS5NI02</accession>
<dbReference type="InterPro" id="IPR021223">
    <property type="entry name" value="AbiGi"/>
</dbReference>
<dbReference type="EMBL" id="JAGXOE010000088">
    <property type="protein sequence ID" value="MBS4103899.1"/>
    <property type="molecule type" value="Genomic_DNA"/>
</dbReference>
<dbReference type="RefSeq" id="WP_212555074.1">
    <property type="nucleotide sequence ID" value="NZ_JAGXOE010000088.1"/>
</dbReference>
<name>A0ABS5NI02_TSUPA</name>
<proteinExistence type="predicted"/>
<protein>
    <submittedName>
        <fullName evidence="1">Uncharacterized protein</fullName>
    </submittedName>
</protein>
<dbReference type="Proteomes" id="UP000676853">
    <property type="component" value="Unassembled WGS sequence"/>
</dbReference>
<keyword evidence="2" id="KW-1185">Reference proteome</keyword>
<evidence type="ECO:0000313" key="2">
    <source>
        <dbReference type="Proteomes" id="UP000676853"/>
    </source>
</evidence>
<organism evidence="1 2">
    <name type="scientific">Tsukamurella paurometabola</name>
    <name type="common">Corynebacterium paurometabolum</name>
    <dbReference type="NCBI Taxonomy" id="2061"/>
    <lineage>
        <taxon>Bacteria</taxon>
        <taxon>Bacillati</taxon>
        <taxon>Actinomycetota</taxon>
        <taxon>Actinomycetes</taxon>
        <taxon>Mycobacteriales</taxon>
        <taxon>Tsukamurellaceae</taxon>
        <taxon>Tsukamurella</taxon>
    </lineage>
</organism>
<gene>
    <name evidence="1" type="ORF">KFZ73_21975</name>
</gene>
<sequence length="241" mass="27446">MTTIEDMLHRRNDLSTFIVHFTKADSAVGRSGFEQLQSILSAGAIEARTAYGAAAKHPEHAESQKVVCFTETPLEHTWTMLDDLAERRASKFEPFGLAFTKTYARRNGCNPVWYTDATRGNDWPINAINAAIQAERRPPSDKESMFRVAPFVEQMGTWASTRKEFWWEREWRHIGRFSFAPSNVVAVLAAEDHQSELREALAASPRWRNREVPLLDPKWGLERMIATLSRVEARDIGPFPG</sequence>